<reference evidence="1" key="1">
    <citation type="submission" date="2014-11" db="EMBL/GenBank/DDBJ databases">
        <authorList>
            <person name="Amaro Gonzalez C."/>
        </authorList>
    </citation>
    <scope>NUCLEOTIDE SEQUENCE</scope>
</reference>
<sequence length="18" mass="2110">MGQNNWLPSIKMTFTIQT</sequence>
<organism evidence="1">
    <name type="scientific">Anguilla anguilla</name>
    <name type="common">European freshwater eel</name>
    <name type="synonym">Muraena anguilla</name>
    <dbReference type="NCBI Taxonomy" id="7936"/>
    <lineage>
        <taxon>Eukaryota</taxon>
        <taxon>Metazoa</taxon>
        <taxon>Chordata</taxon>
        <taxon>Craniata</taxon>
        <taxon>Vertebrata</taxon>
        <taxon>Euteleostomi</taxon>
        <taxon>Actinopterygii</taxon>
        <taxon>Neopterygii</taxon>
        <taxon>Teleostei</taxon>
        <taxon>Anguilliformes</taxon>
        <taxon>Anguillidae</taxon>
        <taxon>Anguilla</taxon>
    </lineage>
</organism>
<protein>
    <submittedName>
        <fullName evidence="1">Uncharacterized protein</fullName>
    </submittedName>
</protein>
<dbReference type="EMBL" id="GBXM01108096">
    <property type="protein sequence ID" value="JAH00481.1"/>
    <property type="molecule type" value="Transcribed_RNA"/>
</dbReference>
<reference evidence="1" key="2">
    <citation type="journal article" date="2015" name="Fish Shellfish Immunol.">
        <title>Early steps in the European eel (Anguilla anguilla)-Vibrio vulnificus interaction in the gills: Role of the RtxA13 toxin.</title>
        <authorList>
            <person name="Callol A."/>
            <person name="Pajuelo D."/>
            <person name="Ebbesson L."/>
            <person name="Teles M."/>
            <person name="MacKenzie S."/>
            <person name="Amaro C."/>
        </authorList>
    </citation>
    <scope>NUCLEOTIDE SEQUENCE</scope>
</reference>
<evidence type="ECO:0000313" key="1">
    <source>
        <dbReference type="EMBL" id="JAH00481.1"/>
    </source>
</evidence>
<name>A0A0E9P772_ANGAN</name>
<dbReference type="AlphaFoldDB" id="A0A0E9P772"/>
<proteinExistence type="predicted"/>
<accession>A0A0E9P772</accession>